<evidence type="ECO:0000313" key="5">
    <source>
        <dbReference type="Proteomes" id="UP000441333"/>
    </source>
</evidence>
<organism evidence="4 5">
    <name type="scientific">Pseudotamlana haliotis</name>
    <dbReference type="NCBI Taxonomy" id="2614804"/>
    <lineage>
        <taxon>Bacteria</taxon>
        <taxon>Pseudomonadati</taxon>
        <taxon>Bacteroidota</taxon>
        <taxon>Flavobacteriia</taxon>
        <taxon>Flavobacteriales</taxon>
        <taxon>Flavobacteriaceae</taxon>
        <taxon>Pseudotamlana</taxon>
    </lineage>
</organism>
<evidence type="ECO:0000259" key="3">
    <source>
        <dbReference type="Pfam" id="PF13505"/>
    </source>
</evidence>
<dbReference type="InterPro" id="IPR011250">
    <property type="entry name" value="OMP/PagP_B-barrel"/>
</dbReference>
<reference evidence="4 5" key="1">
    <citation type="submission" date="2019-09" db="EMBL/GenBank/DDBJ databases">
        <authorList>
            <person name="Cao W.R."/>
        </authorList>
    </citation>
    <scope>NUCLEOTIDE SEQUENCE [LARGE SCALE GENOMIC DNA]</scope>
    <source>
        <strain evidence="4 5">B1N29</strain>
    </source>
</reference>
<evidence type="ECO:0000313" key="4">
    <source>
        <dbReference type="EMBL" id="KAB1066494.1"/>
    </source>
</evidence>
<sequence>MKVKFIALLISTLFLSNSTYSQDSNEFRTYFGLMNSEFLSSEILDGSGNYDLEDSYEFGIRYLRKLTPKLSLETGINYLSSKVQINSNSLGTNNQRHTYLKMVSIPMYFNYTIGSYFFLNGGPQLDFQNSGESFDSQSGFGLGIGFGGKYNFKRFLIYLNPNLKMHALIPFKKEDHQQSLTEFGVQLGIGYQF</sequence>
<dbReference type="SUPFAM" id="SSF56925">
    <property type="entry name" value="OMPA-like"/>
    <property type="match status" value="1"/>
</dbReference>
<keyword evidence="1 2" id="KW-0732">Signal</keyword>
<dbReference type="AlphaFoldDB" id="A0A6N6M8A9"/>
<gene>
    <name evidence="4" type="ORF">F6U93_13805</name>
</gene>
<keyword evidence="5" id="KW-1185">Reference proteome</keyword>
<dbReference type="Proteomes" id="UP000441333">
    <property type="component" value="Unassembled WGS sequence"/>
</dbReference>
<feature type="domain" description="Outer membrane protein beta-barrel" evidence="3">
    <location>
        <begin position="7"/>
        <end position="193"/>
    </location>
</feature>
<dbReference type="RefSeq" id="WP_150940815.1">
    <property type="nucleotide sequence ID" value="NZ_WAAT01000052.1"/>
</dbReference>
<dbReference type="Gene3D" id="2.40.160.20">
    <property type="match status" value="1"/>
</dbReference>
<evidence type="ECO:0000256" key="2">
    <source>
        <dbReference type="SAM" id="SignalP"/>
    </source>
</evidence>
<proteinExistence type="predicted"/>
<accession>A0A6N6M8A9</accession>
<evidence type="ECO:0000256" key="1">
    <source>
        <dbReference type="ARBA" id="ARBA00022729"/>
    </source>
</evidence>
<protein>
    <submittedName>
        <fullName evidence="4">Outer membrane beta-barrel protein</fullName>
    </submittedName>
</protein>
<dbReference type="InterPro" id="IPR027385">
    <property type="entry name" value="Beta-barrel_OMP"/>
</dbReference>
<feature type="signal peptide" evidence="2">
    <location>
        <begin position="1"/>
        <end position="21"/>
    </location>
</feature>
<dbReference type="Pfam" id="PF13505">
    <property type="entry name" value="OMP_b-brl"/>
    <property type="match status" value="1"/>
</dbReference>
<feature type="chain" id="PRO_5027033661" evidence="2">
    <location>
        <begin position="22"/>
        <end position="193"/>
    </location>
</feature>
<dbReference type="EMBL" id="WAAT01000052">
    <property type="protein sequence ID" value="KAB1066494.1"/>
    <property type="molecule type" value="Genomic_DNA"/>
</dbReference>
<name>A0A6N6M8A9_9FLAO</name>
<comment type="caution">
    <text evidence="4">The sequence shown here is derived from an EMBL/GenBank/DDBJ whole genome shotgun (WGS) entry which is preliminary data.</text>
</comment>